<dbReference type="SUPFAM" id="SSF103473">
    <property type="entry name" value="MFS general substrate transporter"/>
    <property type="match status" value="1"/>
</dbReference>
<evidence type="ECO:0000313" key="7">
    <source>
        <dbReference type="Proteomes" id="UP000032233"/>
    </source>
</evidence>
<keyword evidence="2 5" id="KW-0812">Transmembrane</keyword>
<evidence type="ECO:0000256" key="1">
    <source>
        <dbReference type="ARBA" id="ARBA00004141"/>
    </source>
</evidence>
<evidence type="ECO:0000256" key="5">
    <source>
        <dbReference type="SAM" id="Phobius"/>
    </source>
</evidence>
<sequence>MPQAKPVEAPVWKKMGLLFVLFVLQNISLGFTWTLLPLLMREQGLSLGSIGLSALIYSPWAFKFLWASQVDRRFNSRFGKRKTWIIPLSGLSIILLFALGFIDPKQFLPLVLVVVFLLNLTIATTDIAVDGYATDMLKPSQRSMGNTVQIVSYIIGHMLGAGVFLIVYQWLGWFNTLCIMTGLHLLLFLPVVIHSEIPAIAIEQASETAEDFKPSARAFLKLPRVRWFVLFLLLLGMSQHAGQQLHLTMLADLGLNPRDLGQFLLWVGSPLSILGSLIWGGVLSKWGPLKGFILVCLFGIGLCWFSSLVPQGVCDLYWSAAIMLGWYQFVFGGMMVLIYSIIMQLSAGPQSATNYAVLCGLNHLFSVGILPVAGMAGEALSYSGFFTGLALFTVFTLFAGTRIMRRHLDL</sequence>
<feature type="transmembrane region" description="Helical" evidence="5">
    <location>
        <begin position="150"/>
        <end position="168"/>
    </location>
</feature>
<feature type="transmembrane region" description="Helical" evidence="5">
    <location>
        <begin position="45"/>
        <end position="62"/>
    </location>
</feature>
<evidence type="ECO:0000256" key="4">
    <source>
        <dbReference type="ARBA" id="ARBA00023136"/>
    </source>
</evidence>
<dbReference type="InParanoid" id="A0A0D2J203"/>
<keyword evidence="7" id="KW-1185">Reference proteome</keyword>
<feature type="transmembrane region" description="Helical" evidence="5">
    <location>
        <begin position="83"/>
        <end position="102"/>
    </location>
</feature>
<accession>A0A0D2J203</accession>
<feature type="transmembrane region" description="Helical" evidence="5">
    <location>
        <begin position="316"/>
        <end position="342"/>
    </location>
</feature>
<feature type="transmembrane region" description="Helical" evidence="5">
    <location>
        <begin position="263"/>
        <end position="284"/>
    </location>
</feature>
<keyword evidence="4 5" id="KW-0472">Membrane</keyword>
<feature type="transmembrane region" description="Helical" evidence="5">
    <location>
        <begin position="379"/>
        <end position="400"/>
    </location>
</feature>
<dbReference type="GO" id="GO:0022857">
    <property type="term" value="F:transmembrane transporter activity"/>
    <property type="evidence" value="ECO:0007669"/>
    <property type="project" value="InterPro"/>
</dbReference>
<comment type="subcellular location">
    <subcellularLocation>
        <location evidence="1">Membrane</location>
        <topology evidence="1">Multi-pass membrane protein</topology>
    </subcellularLocation>
</comment>
<dbReference type="Proteomes" id="UP000032233">
    <property type="component" value="Unassembled WGS sequence"/>
</dbReference>
<feature type="transmembrane region" description="Helical" evidence="5">
    <location>
        <begin position="291"/>
        <end position="310"/>
    </location>
</feature>
<dbReference type="CDD" id="cd17485">
    <property type="entry name" value="MFS_MFSD3"/>
    <property type="match status" value="1"/>
</dbReference>
<dbReference type="GO" id="GO:0016020">
    <property type="term" value="C:membrane"/>
    <property type="evidence" value="ECO:0007669"/>
    <property type="project" value="UniProtKB-SubCell"/>
</dbReference>
<evidence type="ECO:0000256" key="3">
    <source>
        <dbReference type="ARBA" id="ARBA00022989"/>
    </source>
</evidence>
<protein>
    <recommendedName>
        <fullName evidence="8">MFS transporter</fullName>
    </recommendedName>
</protein>
<dbReference type="InterPro" id="IPR011701">
    <property type="entry name" value="MFS"/>
</dbReference>
<organism evidence="6 7">
    <name type="scientific">Dethiosulfatarculus sandiegensis</name>
    <dbReference type="NCBI Taxonomy" id="1429043"/>
    <lineage>
        <taxon>Bacteria</taxon>
        <taxon>Pseudomonadati</taxon>
        <taxon>Thermodesulfobacteriota</taxon>
        <taxon>Desulfarculia</taxon>
        <taxon>Desulfarculales</taxon>
        <taxon>Desulfarculaceae</taxon>
        <taxon>Dethiosulfatarculus</taxon>
    </lineage>
</organism>
<dbReference type="InterPro" id="IPR036259">
    <property type="entry name" value="MFS_trans_sf"/>
</dbReference>
<comment type="caution">
    <text evidence="6">The sequence shown here is derived from an EMBL/GenBank/DDBJ whole genome shotgun (WGS) entry which is preliminary data.</text>
</comment>
<evidence type="ECO:0008006" key="8">
    <source>
        <dbReference type="Google" id="ProtNLM"/>
    </source>
</evidence>
<evidence type="ECO:0000256" key="2">
    <source>
        <dbReference type="ARBA" id="ARBA00022692"/>
    </source>
</evidence>
<dbReference type="EMBL" id="AZAC01000034">
    <property type="protein sequence ID" value="KIX12259.1"/>
    <property type="molecule type" value="Genomic_DNA"/>
</dbReference>
<feature type="transmembrane region" description="Helical" evidence="5">
    <location>
        <begin position="225"/>
        <end position="243"/>
    </location>
</feature>
<feature type="transmembrane region" description="Helical" evidence="5">
    <location>
        <begin position="108"/>
        <end position="129"/>
    </location>
</feature>
<feature type="transmembrane region" description="Helical" evidence="5">
    <location>
        <begin position="16"/>
        <end position="39"/>
    </location>
</feature>
<feature type="transmembrane region" description="Helical" evidence="5">
    <location>
        <begin position="354"/>
        <end position="373"/>
    </location>
</feature>
<feature type="transmembrane region" description="Helical" evidence="5">
    <location>
        <begin position="174"/>
        <end position="193"/>
    </location>
</feature>
<reference evidence="6 7" key="1">
    <citation type="submission" date="2013-11" db="EMBL/GenBank/DDBJ databases">
        <title>Metagenomic analysis of a methanogenic consortium involved in long chain n-alkane degradation.</title>
        <authorList>
            <person name="Davidova I.A."/>
            <person name="Callaghan A.V."/>
            <person name="Wawrik B."/>
            <person name="Pruitt S."/>
            <person name="Marks C."/>
            <person name="Duncan K.E."/>
            <person name="Suflita J.M."/>
        </authorList>
    </citation>
    <scope>NUCLEOTIDE SEQUENCE [LARGE SCALE GENOMIC DNA]</scope>
    <source>
        <strain evidence="6 7">SPR</strain>
    </source>
</reference>
<proteinExistence type="predicted"/>
<dbReference type="Gene3D" id="1.20.1250.20">
    <property type="entry name" value="MFS general substrate transporter like domains"/>
    <property type="match status" value="1"/>
</dbReference>
<dbReference type="STRING" id="1429043.X474_19780"/>
<dbReference type="InterPro" id="IPR004752">
    <property type="entry name" value="AmpG_permease/AT-1"/>
</dbReference>
<dbReference type="OrthoDB" id="9787815at2"/>
<dbReference type="RefSeq" id="WP_082464472.1">
    <property type="nucleotide sequence ID" value="NZ_AZAC01000034.1"/>
</dbReference>
<keyword evidence="3 5" id="KW-1133">Transmembrane helix</keyword>
<dbReference type="AlphaFoldDB" id="A0A0D2J203"/>
<evidence type="ECO:0000313" key="6">
    <source>
        <dbReference type="EMBL" id="KIX12259.1"/>
    </source>
</evidence>
<dbReference type="Pfam" id="PF07690">
    <property type="entry name" value="MFS_1"/>
    <property type="match status" value="1"/>
</dbReference>
<dbReference type="PANTHER" id="PTHR12778:SF9">
    <property type="entry name" value="ACETYL-COENZYME A TRANSPORTER 1"/>
    <property type="match status" value="1"/>
</dbReference>
<dbReference type="PANTHER" id="PTHR12778">
    <property type="entry name" value="SOLUTE CARRIER FAMILY 33 ACETYL-COA TRANSPORTER -RELATED"/>
    <property type="match status" value="1"/>
</dbReference>
<name>A0A0D2J203_9BACT</name>
<gene>
    <name evidence="6" type="ORF">X474_19780</name>
</gene>